<dbReference type="GO" id="GO:0008270">
    <property type="term" value="F:zinc ion binding"/>
    <property type="evidence" value="ECO:0007669"/>
    <property type="project" value="InterPro"/>
</dbReference>
<dbReference type="KEGG" id="bgv:CAL12_04605"/>
<dbReference type="CDD" id="cd05276">
    <property type="entry name" value="p53_inducible_oxidoreductase"/>
    <property type="match status" value="1"/>
</dbReference>
<name>A0A1W6YGL8_9BORD</name>
<sequence>MRAIVFDQFGDADVLQVAEVEPPEMRPDDLIVRVHAAGVNRADLTHRRGGYGRPNFGESTIMGLEIAGEVVRAGSAVRGFKAGDRVMGVVGGGAYAEMARLDWRMALPIPKGLDYVHAAAIPEVFVTAHEAMLHLGRLKAGDAVLIHAAAGGVGSAAVQLARATGATVYATAEAGKLGQVKRLGADCAIDYRTQDFSQVVAEQTSGQGVDVVIDFIGAPYFARNIASLANGGRLVQVGILGGGGQVTIAMEDILYRHLQILGTVMKSRPQVDKHAMVRRFREHWLDRFSSDAGVMPVVDSTYPLERAADAHRRMESAQNVGKIILTMTA</sequence>
<dbReference type="GO" id="GO:0070402">
    <property type="term" value="F:NADPH binding"/>
    <property type="evidence" value="ECO:0007669"/>
    <property type="project" value="TreeGrafter"/>
</dbReference>
<dbReference type="SUPFAM" id="SSF50129">
    <property type="entry name" value="GroES-like"/>
    <property type="match status" value="1"/>
</dbReference>
<dbReference type="Gene3D" id="3.40.50.720">
    <property type="entry name" value="NAD(P)-binding Rossmann-like Domain"/>
    <property type="match status" value="1"/>
</dbReference>
<dbReference type="InterPro" id="IPR013149">
    <property type="entry name" value="ADH-like_C"/>
</dbReference>
<dbReference type="InterPro" id="IPR013154">
    <property type="entry name" value="ADH-like_N"/>
</dbReference>
<accession>A0A1W6YGL8</accession>
<dbReference type="SUPFAM" id="SSF51735">
    <property type="entry name" value="NAD(P)-binding Rossmann-fold domains"/>
    <property type="match status" value="1"/>
</dbReference>
<dbReference type="PANTHER" id="PTHR48106:SF18">
    <property type="entry name" value="QUINONE OXIDOREDUCTASE PIG3"/>
    <property type="match status" value="1"/>
</dbReference>
<dbReference type="SMART" id="SM00829">
    <property type="entry name" value="PKS_ER"/>
    <property type="match status" value="1"/>
</dbReference>
<dbReference type="PROSITE" id="PS01162">
    <property type="entry name" value="QOR_ZETA_CRYSTAL"/>
    <property type="match status" value="1"/>
</dbReference>
<protein>
    <submittedName>
        <fullName evidence="4">Quinone oxidoreductase</fullName>
    </submittedName>
</protein>
<evidence type="ECO:0000313" key="4">
    <source>
        <dbReference type="EMBL" id="ARP80181.1"/>
    </source>
</evidence>
<organism evidence="4 5">
    <name type="scientific">Bordetella genomosp. 8</name>
    <dbReference type="NCBI Taxonomy" id="1416806"/>
    <lineage>
        <taxon>Bacteria</taxon>
        <taxon>Pseudomonadati</taxon>
        <taxon>Pseudomonadota</taxon>
        <taxon>Betaproteobacteria</taxon>
        <taxon>Burkholderiales</taxon>
        <taxon>Alcaligenaceae</taxon>
        <taxon>Bordetella</taxon>
    </lineage>
</organism>
<keyword evidence="5" id="KW-1185">Reference proteome</keyword>
<dbReference type="EMBL" id="CP021108">
    <property type="protein sequence ID" value="ARP80181.1"/>
    <property type="molecule type" value="Genomic_DNA"/>
</dbReference>
<dbReference type="Pfam" id="PF00107">
    <property type="entry name" value="ADH_zinc_N"/>
    <property type="match status" value="1"/>
</dbReference>
<keyword evidence="1" id="KW-0521">NADP</keyword>
<dbReference type="InterPro" id="IPR002364">
    <property type="entry name" value="Quin_OxRdtase/zeta-crystal_CS"/>
</dbReference>
<dbReference type="PANTHER" id="PTHR48106">
    <property type="entry name" value="QUINONE OXIDOREDUCTASE PIG3-RELATED"/>
    <property type="match status" value="1"/>
</dbReference>
<keyword evidence="2" id="KW-0560">Oxidoreductase</keyword>
<dbReference type="STRING" id="1416806.CAL12_04605"/>
<dbReference type="InterPro" id="IPR036291">
    <property type="entry name" value="NAD(P)-bd_dom_sf"/>
</dbReference>
<dbReference type="InterPro" id="IPR011032">
    <property type="entry name" value="GroES-like_sf"/>
</dbReference>
<dbReference type="RefSeq" id="WP_086063412.1">
    <property type="nucleotide sequence ID" value="NZ_CP021108.1"/>
</dbReference>
<dbReference type="Pfam" id="PF08240">
    <property type="entry name" value="ADH_N"/>
    <property type="match status" value="1"/>
</dbReference>
<evidence type="ECO:0000256" key="1">
    <source>
        <dbReference type="ARBA" id="ARBA00022857"/>
    </source>
</evidence>
<dbReference type="Gene3D" id="3.90.180.10">
    <property type="entry name" value="Medium-chain alcohol dehydrogenases, catalytic domain"/>
    <property type="match status" value="1"/>
</dbReference>
<dbReference type="NCBIfam" id="TIGR02824">
    <property type="entry name" value="quinone_pig3"/>
    <property type="match status" value="1"/>
</dbReference>
<evidence type="ECO:0000256" key="2">
    <source>
        <dbReference type="ARBA" id="ARBA00023002"/>
    </source>
</evidence>
<dbReference type="AlphaFoldDB" id="A0A1W6YGL8"/>
<proteinExistence type="predicted"/>
<dbReference type="Proteomes" id="UP000194151">
    <property type="component" value="Chromosome"/>
</dbReference>
<gene>
    <name evidence="4" type="ORF">CAL12_04605</name>
</gene>
<reference evidence="4 5" key="1">
    <citation type="submission" date="2017-05" db="EMBL/GenBank/DDBJ databases">
        <title>Complete and WGS of Bordetella genogroups.</title>
        <authorList>
            <person name="Spilker T."/>
            <person name="LiPuma J."/>
        </authorList>
    </citation>
    <scope>NUCLEOTIDE SEQUENCE [LARGE SCALE GENOMIC DNA]</scope>
    <source>
        <strain evidence="4 5">AU19157</strain>
    </source>
</reference>
<dbReference type="OrthoDB" id="9780520at2"/>
<evidence type="ECO:0000259" key="3">
    <source>
        <dbReference type="SMART" id="SM00829"/>
    </source>
</evidence>
<dbReference type="InterPro" id="IPR020843">
    <property type="entry name" value="ER"/>
</dbReference>
<feature type="domain" description="Enoyl reductase (ER)" evidence="3">
    <location>
        <begin position="10"/>
        <end position="325"/>
    </location>
</feature>
<dbReference type="GO" id="GO:0016651">
    <property type="term" value="F:oxidoreductase activity, acting on NAD(P)H"/>
    <property type="evidence" value="ECO:0007669"/>
    <property type="project" value="TreeGrafter"/>
</dbReference>
<evidence type="ECO:0000313" key="5">
    <source>
        <dbReference type="Proteomes" id="UP000194151"/>
    </source>
</evidence>
<dbReference type="InterPro" id="IPR014189">
    <property type="entry name" value="Quinone_OxRdtase_PIG3"/>
</dbReference>